<keyword evidence="2" id="KW-1185">Reference proteome</keyword>
<organism evidence="1 2">
    <name type="scientific">Sistotremastrum niveocremeum HHB9708</name>
    <dbReference type="NCBI Taxonomy" id="1314777"/>
    <lineage>
        <taxon>Eukaryota</taxon>
        <taxon>Fungi</taxon>
        <taxon>Dikarya</taxon>
        <taxon>Basidiomycota</taxon>
        <taxon>Agaricomycotina</taxon>
        <taxon>Agaricomycetes</taxon>
        <taxon>Sistotremastrales</taxon>
        <taxon>Sistotremastraceae</taxon>
        <taxon>Sertulicium</taxon>
        <taxon>Sertulicium niveocremeum</taxon>
    </lineage>
</organism>
<accession>A0A164VN36</accession>
<dbReference type="Proteomes" id="UP000076722">
    <property type="component" value="Unassembled WGS sequence"/>
</dbReference>
<evidence type="ECO:0000313" key="2">
    <source>
        <dbReference type="Proteomes" id="UP000076722"/>
    </source>
</evidence>
<name>A0A164VN36_9AGAM</name>
<sequence>MDPCSSEIVLGFTADLTSETHPRLKPDLHEPPTRQEIAYAIATITYAERPYEAADEEGTFLHLIEKNTVANYVHGLLALWAMIPSFFGGQLRVIHCSFYLHFYNSNGVTSHGLSDEAFLDTKWQCVTTLITAKAMIHVLENYSARRIIRETNGKNGSTRLQGQSASSTTLSVRPRSMAFVPPRCTFVLSPEAKVAPLNWMALTADRILSGSWDDRVIGGCLRIAEIASDGADA</sequence>
<evidence type="ECO:0000313" key="1">
    <source>
        <dbReference type="EMBL" id="KZS94303.1"/>
    </source>
</evidence>
<gene>
    <name evidence="1" type="ORF">SISNIDRAFT_484541</name>
</gene>
<proteinExistence type="predicted"/>
<reference evidence="1 2" key="1">
    <citation type="journal article" date="2016" name="Mol. Biol. Evol.">
        <title>Comparative Genomics of Early-Diverging Mushroom-Forming Fungi Provides Insights into the Origins of Lignocellulose Decay Capabilities.</title>
        <authorList>
            <person name="Nagy L.G."/>
            <person name="Riley R."/>
            <person name="Tritt A."/>
            <person name="Adam C."/>
            <person name="Daum C."/>
            <person name="Floudas D."/>
            <person name="Sun H."/>
            <person name="Yadav J.S."/>
            <person name="Pangilinan J."/>
            <person name="Larsson K.H."/>
            <person name="Matsuura K."/>
            <person name="Barry K."/>
            <person name="Labutti K."/>
            <person name="Kuo R."/>
            <person name="Ohm R.A."/>
            <person name="Bhattacharya S.S."/>
            <person name="Shirouzu T."/>
            <person name="Yoshinaga Y."/>
            <person name="Martin F.M."/>
            <person name="Grigoriev I.V."/>
            <person name="Hibbett D.S."/>
        </authorList>
    </citation>
    <scope>NUCLEOTIDE SEQUENCE [LARGE SCALE GENOMIC DNA]</scope>
    <source>
        <strain evidence="1 2">HHB9708</strain>
    </source>
</reference>
<protein>
    <submittedName>
        <fullName evidence="1">Uncharacterized protein</fullName>
    </submittedName>
</protein>
<dbReference type="AlphaFoldDB" id="A0A164VN36"/>
<dbReference type="EMBL" id="KV419404">
    <property type="protein sequence ID" value="KZS94303.1"/>
    <property type="molecule type" value="Genomic_DNA"/>
</dbReference>